<dbReference type="SUPFAM" id="SSF101936">
    <property type="entry name" value="DNA-binding pseudobarrel domain"/>
    <property type="match status" value="1"/>
</dbReference>
<keyword evidence="4" id="KW-0804">Transcription</keyword>
<evidence type="ECO:0000256" key="4">
    <source>
        <dbReference type="ARBA" id="ARBA00023163"/>
    </source>
</evidence>
<dbReference type="AlphaFoldDB" id="A0A2Z6NLY1"/>
<proteinExistence type="predicted"/>
<evidence type="ECO:0000256" key="5">
    <source>
        <dbReference type="ARBA" id="ARBA00023242"/>
    </source>
</evidence>
<keyword evidence="5" id="KW-0539">Nucleus</keyword>
<evidence type="ECO:0000256" key="1">
    <source>
        <dbReference type="ARBA" id="ARBA00004123"/>
    </source>
</evidence>
<dbReference type="Proteomes" id="UP000242715">
    <property type="component" value="Unassembled WGS sequence"/>
</dbReference>
<reference evidence="7" key="1">
    <citation type="journal article" date="2017" name="Front. Plant Sci.">
        <title>Climate Clever Clovers: New Paradigm to Reduce the Environmental Footprint of Ruminants by Breeding Low Methanogenic Forages Utilizing Haplotype Variation.</title>
        <authorList>
            <person name="Kaur P."/>
            <person name="Appels R."/>
            <person name="Bayer P.E."/>
            <person name="Keeble-Gagnere G."/>
            <person name="Wang J."/>
            <person name="Hirakawa H."/>
            <person name="Shirasawa K."/>
            <person name="Vercoe P."/>
            <person name="Stefanova K."/>
            <person name="Durmic Z."/>
            <person name="Nichols P."/>
            <person name="Revell C."/>
            <person name="Isobe S.N."/>
            <person name="Edwards D."/>
            <person name="Erskine W."/>
        </authorList>
    </citation>
    <scope>NUCLEOTIDE SEQUENCE [LARGE SCALE GENOMIC DNA]</scope>
    <source>
        <strain evidence="7">cv. Daliak</strain>
    </source>
</reference>
<name>A0A2Z6NLY1_TRISU</name>
<evidence type="ECO:0000313" key="7">
    <source>
        <dbReference type="Proteomes" id="UP000242715"/>
    </source>
</evidence>
<dbReference type="InterPro" id="IPR015300">
    <property type="entry name" value="DNA-bd_pseudobarrel_sf"/>
</dbReference>
<keyword evidence="3" id="KW-0238">DNA-binding</keyword>
<keyword evidence="7" id="KW-1185">Reference proteome</keyword>
<protein>
    <recommendedName>
        <fullName evidence="8">TF-B3 domain-containing protein</fullName>
    </recommendedName>
</protein>
<evidence type="ECO:0000313" key="6">
    <source>
        <dbReference type="EMBL" id="GAU42993.1"/>
    </source>
</evidence>
<organism evidence="6 7">
    <name type="scientific">Trifolium subterraneum</name>
    <name type="common">Subterranean clover</name>
    <dbReference type="NCBI Taxonomy" id="3900"/>
    <lineage>
        <taxon>Eukaryota</taxon>
        <taxon>Viridiplantae</taxon>
        <taxon>Streptophyta</taxon>
        <taxon>Embryophyta</taxon>
        <taxon>Tracheophyta</taxon>
        <taxon>Spermatophyta</taxon>
        <taxon>Magnoliopsida</taxon>
        <taxon>eudicotyledons</taxon>
        <taxon>Gunneridae</taxon>
        <taxon>Pentapetalae</taxon>
        <taxon>rosids</taxon>
        <taxon>fabids</taxon>
        <taxon>Fabales</taxon>
        <taxon>Fabaceae</taxon>
        <taxon>Papilionoideae</taxon>
        <taxon>50 kb inversion clade</taxon>
        <taxon>NPAAA clade</taxon>
        <taxon>Hologalegina</taxon>
        <taxon>IRL clade</taxon>
        <taxon>Trifolieae</taxon>
        <taxon>Trifolium</taxon>
    </lineage>
</organism>
<evidence type="ECO:0008006" key="8">
    <source>
        <dbReference type="Google" id="ProtNLM"/>
    </source>
</evidence>
<dbReference type="GO" id="GO:0005634">
    <property type="term" value="C:nucleus"/>
    <property type="evidence" value="ECO:0007669"/>
    <property type="project" value="UniProtKB-SubCell"/>
</dbReference>
<sequence>MAFSDHYFMNNISFLDNGVARQIDHEEDTCMHDILAKIQTYQIEFDVDIPIVAKIWTYQMEFHVDTPIGKSPKCFAREFGDVFDPYIIIRDPNDNEIEIHVVKKNNKLYFKEGWWGGQVKYPTDKPPIKRLVSRDVIGGGNGSYHLSITSSILARPRLFVRSYVKKVTSYDVESRTLILPWYGFGELVFEFAYADLLLIDYVGVSYTCSLRFESDSTGELSCKLSSGWGDFCKAHQLAEGEKVRFGVLGLANNNVLHVCVYPQIGIEKTLNCPLNDGTQMPLFVSHHYFAKLG</sequence>
<comment type="subcellular location">
    <subcellularLocation>
        <location evidence="1">Nucleus</location>
    </subcellularLocation>
</comment>
<evidence type="ECO:0000256" key="2">
    <source>
        <dbReference type="ARBA" id="ARBA00023015"/>
    </source>
</evidence>
<evidence type="ECO:0000256" key="3">
    <source>
        <dbReference type="ARBA" id="ARBA00023125"/>
    </source>
</evidence>
<dbReference type="EMBL" id="DF973950">
    <property type="protein sequence ID" value="GAU42993.1"/>
    <property type="molecule type" value="Genomic_DNA"/>
</dbReference>
<accession>A0A2Z6NLY1</accession>
<gene>
    <name evidence="6" type="ORF">TSUD_188670</name>
</gene>
<keyword evidence="2" id="KW-0805">Transcription regulation</keyword>
<dbReference type="GO" id="GO:0003677">
    <property type="term" value="F:DNA binding"/>
    <property type="evidence" value="ECO:0007669"/>
    <property type="project" value="UniProtKB-KW"/>
</dbReference>